<dbReference type="RefSeq" id="WP_209379576.1">
    <property type="nucleotide sequence ID" value="NZ_JAGIZB010000009.1"/>
</dbReference>
<dbReference type="InterPro" id="IPR003644">
    <property type="entry name" value="Calx_beta"/>
</dbReference>
<evidence type="ECO:0000313" key="6">
    <source>
        <dbReference type="Proteomes" id="UP000681594"/>
    </source>
</evidence>
<dbReference type="InterPro" id="IPR001343">
    <property type="entry name" value="Hemolysn_Ca-bd"/>
</dbReference>
<dbReference type="Pfam" id="PF03160">
    <property type="entry name" value="Calx-beta"/>
    <property type="match status" value="1"/>
</dbReference>
<evidence type="ECO:0000256" key="2">
    <source>
        <dbReference type="ARBA" id="ARBA00022737"/>
    </source>
</evidence>
<keyword evidence="6" id="KW-1185">Reference proteome</keyword>
<dbReference type="Proteomes" id="UP000681594">
    <property type="component" value="Unassembled WGS sequence"/>
</dbReference>
<dbReference type="InterPro" id="IPR011049">
    <property type="entry name" value="Serralysin-like_metalloprot_C"/>
</dbReference>
<name>A0ABS4AE99_9PROT</name>
<comment type="caution">
    <text evidence="5">The sequence shown here is derived from an EMBL/GenBank/DDBJ whole genome shotgun (WGS) entry which is preliminary data.</text>
</comment>
<evidence type="ECO:0000256" key="3">
    <source>
        <dbReference type="ARBA" id="ARBA00022837"/>
    </source>
</evidence>
<dbReference type="SUPFAM" id="SSF141072">
    <property type="entry name" value="CalX-like"/>
    <property type="match status" value="1"/>
</dbReference>
<protein>
    <recommendedName>
        <fullName evidence="4">Calx-beta domain-containing protein</fullName>
    </recommendedName>
</protein>
<dbReference type="Gene3D" id="3.60.10.10">
    <property type="entry name" value="Endonuclease/exonuclease/phosphatase"/>
    <property type="match status" value="1"/>
</dbReference>
<evidence type="ECO:0000259" key="4">
    <source>
        <dbReference type="SMART" id="SM00237"/>
    </source>
</evidence>
<dbReference type="Pfam" id="PF00353">
    <property type="entry name" value="HemolysinCabind"/>
    <property type="match status" value="3"/>
</dbReference>
<dbReference type="PROSITE" id="PS00330">
    <property type="entry name" value="HEMOLYSIN_CALCIUM"/>
    <property type="match status" value="3"/>
</dbReference>
<dbReference type="CDD" id="cd04486">
    <property type="entry name" value="YhcR_OBF_like"/>
    <property type="match status" value="1"/>
</dbReference>
<accession>A0ABS4AE99</accession>
<reference evidence="5 6" key="1">
    <citation type="submission" date="2021-03" db="EMBL/GenBank/DDBJ databases">
        <authorList>
            <person name="So Y."/>
        </authorList>
    </citation>
    <scope>NUCLEOTIDE SEQUENCE [LARGE SCALE GENOMIC DNA]</scope>
    <source>
        <strain evidence="5 6">SSH11</strain>
    </source>
</reference>
<dbReference type="EMBL" id="JAGIZB010000009">
    <property type="protein sequence ID" value="MBP0445325.1"/>
    <property type="molecule type" value="Genomic_DNA"/>
</dbReference>
<proteinExistence type="predicted"/>
<dbReference type="InterPro" id="IPR018511">
    <property type="entry name" value="Hemolysin-typ_Ca-bd_CS"/>
</dbReference>
<dbReference type="SMART" id="SM00237">
    <property type="entry name" value="Calx_beta"/>
    <property type="match status" value="1"/>
</dbReference>
<keyword evidence="3" id="KW-0106">Calcium</keyword>
<dbReference type="Gene3D" id="2.150.10.10">
    <property type="entry name" value="Serralysin-like metalloprotease, C-terminal"/>
    <property type="match status" value="2"/>
</dbReference>
<dbReference type="SUPFAM" id="SSF56219">
    <property type="entry name" value="DNase I-like"/>
    <property type="match status" value="1"/>
</dbReference>
<evidence type="ECO:0000313" key="5">
    <source>
        <dbReference type="EMBL" id="MBP0445325.1"/>
    </source>
</evidence>
<dbReference type="PRINTS" id="PR00313">
    <property type="entry name" value="CABNDNGRPT"/>
</dbReference>
<organism evidence="5 6">
    <name type="scientific">Pararoseomonas baculiformis</name>
    <dbReference type="NCBI Taxonomy" id="2820812"/>
    <lineage>
        <taxon>Bacteria</taxon>
        <taxon>Pseudomonadati</taxon>
        <taxon>Pseudomonadota</taxon>
        <taxon>Alphaproteobacteria</taxon>
        <taxon>Acetobacterales</taxon>
        <taxon>Acetobacteraceae</taxon>
        <taxon>Pararoseomonas</taxon>
    </lineage>
</organism>
<dbReference type="InterPro" id="IPR038081">
    <property type="entry name" value="CalX-like_sf"/>
</dbReference>
<dbReference type="InterPro" id="IPR036691">
    <property type="entry name" value="Endo/exonu/phosph_ase_sf"/>
</dbReference>
<keyword evidence="2" id="KW-0677">Repeat</keyword>
<dbReference type="SUPFAM" id="SSF51120">
    <property type="entry name" value="beta-Roll"/>
    <property type="match status" value="2"/>
</dbReference>
<evidence type="ECO:0000256" key="1">
    <source>
        <dbReference type="ARBA" id="ARBA00022729"/>
    </source>
</evidence>
<dbReference type="PANTHER" id="PTHR42834:SF1">
    <property type="entry name" value="ENDONUCLEASE_EXONUCLEASE_PHOSPHATASE FAMILY PROTEIN (AFU_ORTHOLOGUE AFUA_3G09210)"/>
    <property type="match status" value="1"/>
</dbReference>
<keyword evidence="1" id="KW-0732">Signal</keyword>
<sequence length="1279" mass="132901">MTATYWSLRNQGSLTQDWTDTGLITANDDWSGVPSIIGYRGDDITGLTGADPATLTGDGTPVVDVIANQSSTANTAGGVAEFELANPTVALQGSGTADAPNLVIHLNTVGVRDVRLSFAARDIDSTGDNAVQPIAVQYRIGETGAWTNLPEGYVADATTGPGEATQVTNVSAALPEEAWGQAQLQLRIITANAFGSDEWVGIDDIAVTAEPVAGSTVSISDAVVAEGDEGTQFLVFTVTRSDEDSAFTVDFATAAGTATEGVDFSALTGTVSFGVGDGLTRTITVPVIGDTVIEADETLTISLSNATGGVSIGDGEATGTIQNDDVQITRIFDIQGAGHTSGHLGEEVVTRGVVTGIYRKGNNERGFFIQDPEGDGNDATSDAILVFTGGSYADVKVGDMVQVAATVAEYTRGGQAGNLSVTELTGATVSKIGEVAINPETGLPVNITPVVIGNGDAPGERVVPSGEFGDDPETGSFDIGSHAIDFWESLEGMAVTLEGFQATAPSSSFTESWGVTNGASNPDQTPNGGVIATEETPFVSHEPGQEGSYDFNPERVQLENDLDNDKDGNLDFSWTNNTGAQFGDVTGIVHYDRGANEVHVTHGQAPVDTLTEKEVTTIEAHADRIRIASFNVENLSPNDGTPVLDASPDKLDRLVTAIRDNLKLPEIITLQEVQDSNGTTDNGVVDATATLRELIQAIYNQTGKLYAAIDAPPENNQDGGAPGGNIRVAYLFDPEAVRAAGTAELDGYNNLALVAGSDDPSTPYQELIYSYPTANRIGHDAPEFDPYVDAAGASQGGTRKSVPVVFESVLSGENFLVVNNHFNSKSGSNALFGTEQDTPLPNEDMNQSGYRRTAQAEAVRDYIEGVLGAIPKVVVTGDINEFQFFPATKVLTGALEMVSNWAGGAAENTPPVLVEGTQILFPTVDSLPENERYTYVFEGNSQVLDQILLSAAANRGMIYDAVHMNAEFADQISGHDPSVVSIVMPRSAGIATEGDDRLDGRSFGQRYGKATDLKGDDILQGLGGNDRIAAGTGDDVLDGGDGNDTLYGDEGRDMLIGGAGNDRLLGGAGDDLMVGGAGDDTYYVDDAGDVVLELPGGGVDRVFASVNHSMADQVENLYLRGTALQGTGNAQANRISGNALDNVLSGQGGDDSLFGLGGNDLLIGGTGVNRLFGGEGADRFRFDVAGGAGNLTRVMDFASGEDRVEFDAAVFTALGASGQLAAEAFGTGRVATTAEQHILYEQTTGALFYDADGAGGAGAVRIGSFGSGTVLTAADLWVA</sequence>
<dbReference type="PANTHER" id="PTHR42834">
    <property type="entry name" value="ENDONUCLEASE/EXONUCLEASE/PHOSPHATASE FAMILY PROTEIN (AFU_ORTHOLOGUE AFUA_3G09210)"/>
    <property type="match status" value="1"/>
</dbReference>
<dbReference type="Gene3D" id="2.60.40.2030">
    <property type="match status" value="1"/>
</dbReference>
<feature type="domain" description="Calx-beta" evidence="4">
    <location>
        <begin position="206"/>
        <end position="304"/>
    </location>
</feature>
<gene>
    <name evidence="5" type="ORF">J8J14_11095</name>
</gene>